<dbReference type="EMBL" id="AEIU01000108">
    <property type="protein sequence ID" value="EFP95084.1"/>
    <property type="molecule type" value="Genomic_DNA"/>
</dbReference>
<dbReference type="PANTHER" id="PTHR42815">
    <property type="entry name" value="FAD-BINDING, PUTATIVE (AFU_ORTHOLOGUE AFUA_6G07600)-RELATED"/>
    <property type="match status" value="1"/>
</dbReference>
<dbReference type="SUPFAM" id="SSF50475">
    <property type="entry name" value="FMN-binding split barrel"/>
    <property type="match status" value="1"/>
</dbReference>
<dbReference type="InterPro" id="IPR012349">
    <property type="entry name" value="Split_barrel_FMN-bd"/>
</dbReference>
<dbReference type="Pfam" id="PF01243">
    <property type="entry name" value="PNPOx_N"/>
    <property type="match status" value="1"/>
</dbReference>
<dbReference type="Proteomes" id="UP000002943">
    <property type="component" value="Unassembled WGS sequence"/>
</dbReference>
<reference evidence="2 3" key="1">
    <citation type="journal article" date="2012" name="Int. J. Syst. Evol. Microbiol.">
        <title>Vibrio caribbeanicus sp. nov., isolated from the marine sponge Scleritoderma cyanea.</title>
        <authorList>
            <person name="Hoffmann M."/>
            <person name="Monday S.R."/>
            <person name="Allard M.W."/>
            <person name="Strain E.A."/>
            <person name="Whittaker P."/>
            <person name="Naum M."/>
            <person name="McCarthy P.J."/>
            <person name="Lopez J.V."/>
            <person name="Fischer M."/>
            <person name="Brown E.W."/>
        </authorList>
    </citation>
    <scope>NUCLEOTIDE SEQUENCE [LARGE SCALE GENOMIC DNA]</scope>
    <source>
        <strain evidence="2 3">ATCC BAA-2122</strain>
    </source>
</reference>
<feature type="domain" description="Pyridoxamine 5'-phosphate oxidase N-terminal" evidence="1">
    <location>
        <begin position="32"/>
        <end position="150"/>
    </location>
</feature>
<organism evidence="2 3">
    <name type="scientific">Vibrio caribbeanicus ATCC BAA-2122</name>
    <dbReference type="NCBI Taxonomy" id="796620"/>
    <lineage>
        <taxon>Bacteria</taxon>
        <taxon>Pseudomonadati</taxon>
        <taxon>Pseudomonadota</taxon>
        <taxon>Gammaproteobacteria</taxon>
        <taxon>Vibrionales</taxon>
        <taxon>Vibrionaceae</taxon>
        <taxon>Vibrio</taxon>
    </lineage>
</organism>
<dbReference type="AlphaFoldDB" id="E3BPJ5"/>
<dbReference type="Gene3D" id="2.30.110.10">
    <property type="entry name" value="Electron Transport, Fmn-binding Protein, Chain A"/>
    <property type="match status" value="1"/>
</dbReference>
<evidence type="ECO:0000259" key="1">
    <source>
        <dbReference type="Pfam" id="PF01243"/>
    </source>
</evidence>
<keyword evidence="2" id="KW-0378">Hydrolase</keyword>
<dbReference type="PANTHER" id="PTHR42815:SF2">
    <property type="entry name" value="FAD-BINDING, PUTATIVE (AFU_ORTHOLOGUE AFUA_6G07600)-RELATED"/>
    <property type="match status" value="1"/>
</dbReference>
<gene>
    <name evidence="2" type="ORF">VIBC2010_04207</name>
</gene>
<dbReference type="NCBIfam" id="TIGR04025">
    <property type="entry name" value="PPOX_FMN_DR2398"/>
    <property type="match status" value="1"/>
</dbReference>
<proteinExistence type="predicted"/>
<comment type="caution">
    <text evidence="2">The sequence shown here is derived from an EMBL/GenBank/DDBJ whole genome shotgun (WGS) entry which is preliminary data.</text>
</comment>
<dbReference type="InterPro" id="IPR024029">
    <property type="entry name" value="Pyridox_Oxase_FMN-dep"/>
</dbReference>
<accession>E3BPJ5</accession>
<sequence>MSEITSIEQLETIFSQPSVRAKNKVMPQIDCHAQTLIENSSFAILSTCDHLGFTDLSPKGGTPGFIKTINSSTLLIPESSGNNRVDSLRNIINNPKVGLIFMVNGIDEVLRVKGVASIHSCPELLSLCPDGNKPPKIVIKIEIKSLYFHCGKAVMRAKLWSDKYKAERSILPSLAQILKQQQNLKEEALNQDEMIKYYKSTL</sequence>
<dbReference type="InterPro" id="IPR011576">
    <property type="entry name" value="Pyridox_Oxase_N"/>
</dbReference>
<dbReference type="eggNOG" id="COG3576">
    <property type="taxonomic scope" value="Bacteria"/>
</dbReference>
<dbReference type="OrthoDB" id="9796486at2"/>
<dbReference type="GO" id="GO:0016787">
    <property type="term" value="F:hydrolase activity"/>
    <property type="evidence" value="ECO:0007669"/>
    <property type="project" value="UniProtKB-KW"/>
</dbReference>
<name>E3BPJ5_9VIBR</name>
<evidence type="ECO:0000313" key="3">
    <source>
        <dbReference type="Proteomes" id="UP000002943"/>
    </source>
</evidence>
<evidence type="ECO:0000313" key="2">
    <source>
        <dbReference type="EMBL" id="EFP95084.1"/>
    </source>
</evidence>
<dbReference type="STRING" id="796620.VIBC2010_04207"/>
<dbReference type="RefSeq" id="WP_009603100.1">
    <property type="nucleotide sequence ID" value="NZ_AEIU01000108.1"/>
</dbReference>
<keyword evidence="3" id="KW-1185">Reference proteome</keyword>
<protein>
    <submittedName>
        <fullName evidence="2">Phosphohydrolase (MutT/nudix family protein)</fullName>
    </submittedName>
</protein>